<dbReference type="GO" id="GO:0043565">
    <property type="term" value="F:sequence-specific DNA binding"/>
    <property type="evidence" value="ECO:0000318"/>
    <property type="project" value="GO_Central"/>
</dbReference>
<feature type="compositionally biased region" description="Low complexity" evidence="6">
    <location>
        <begin position="383"/>
        <end position="397"/>
    </location>
</feature>
<protein>
    <submittedName>
        <fullName evidence="9">Transcription factor TCP4 isoform X1</fullName>
    </submittedName>
</protein>
<gene>
    <name evidence="9" type="primary">LOC110785159</name>
</gene>
<feature type="region of interest" description="Disordered" evidence="6">
    <location>
        <begin position="381"/>
        <end position="403"/>
    </location>
</feature>
<dbReference type="InterPro" id="IPR017887">
    <property type="entry name" value="TF_TCP_subgr"/>
</dbReference>
<keyword evidence="2" id="KW-0805">Transcription regulation</keyword>
<dbReference type="GO" id="GO:0005634">
    <property type="term" value="C:nucleus"/>
    <property type="evidence" value="ECO:0000318"/>
    <property type="project" value="GO_Central"/>
</dbReference>
<evidence type="ECO:0000256" key="1">
    <source>
        <dbReference type="ARBA" id="ARBA00004123"/>
    </source>
</evidence>
<sequence>MYQILSLASIYRCLFQKNPKSYNLDFQESREQDKQNEISHVIQQNIKQRGNMGLKNTTGGGGGDIVQVQGGHIIRATGRKDRHSKVFTAKGPRDRRVRLAAHTAIEFYDVQDRLGYDRPSKVVEWLMKKAQTCIDKLDELPPWDPTASVSHGGVDMKIRSTEVDVGDKSGSTSFYVPQCLDSQSVGDSMKSFFPSHNNTITSGMNYSHEFISRGGSQNSQDLCLSLHTLQDPGSCGNGQHHHHHHAPSSHDSALFQGSSSSLGFEGRTGEWSESQQQHDLGQFARMFGWPSGGSGGGGGGNLFNPYPLPPQGLLFGQQHVGPITTATFTQGSTLQSNFSPFVCVLEDHKIHNHHHQHHPQDAGNGSDGFIGYYVPSSQIHGGANSMSNNKASSSSMSPDSTQH</sequence>
<dbReference type="Proteomes" id="UP000813463">
    <property type="component" value="Chromosome 4"/>
</dbReference>
<dbReference type="KEGG" id="soe:110785159"/>
<keyword evidence="3" id="KW-0238">DNA-binding</keyword>
<dbReference type="Pfam" id="PF03634">
    <property type="entry name" value="TCP"/>
    <property type="match status" value="1"/>
</dbReference>
<dbReference type="InterPro" id="IPR005333">
    <property type="entry name" value="Transcription_factor_TCP"/>
</dbReference>
<evidence type="ECO:0000256" key="6">
    <source>
        <dbReference type="SAM" id="MobiDB-lite"/>
    </source>
</evidence>
<dbReference type="PANTHER" id="PTHR31072">
    <property type="entry name" value="TRANSCRIPTION FACTOR TCP4-RELATED"/>
    <property type="match status" value="1"/>
</dbReference>
<keyword evidence="5" id="KW-0539">Nucleus</keyword>
<dbReference type="PROSITE" id="PS51369">
    <property type="entry name" value="TCP"/>
    <property type="match status" value="1"/>
</dbReference>
<accession>A0A9R0I9W2</accession>
<dbReference type="GO" id="GO:0003700">
    <property type="term" value="F:DNA-binding transcription factor activity"/>
    <property type="evidence" value="ECO:0000318"/>
    <property type="project" value="GO_Central"/>
</dbReference>
<evidence type="ECO:0000313" key="8">
    <source>
        <dbReference type="Proteomes" id="UP000813463"/>
    </source>
</evidence>
<dbReference type="AlphaFoldDB" id="A0A9R0I9W2"/>
<feature type="domain" description="TCP" evidence="7">
    <location>
        <begin position="79"/>
        <end position="137"/>
    </location>
</feature>
<feature type="compositionally biased region" description="Polar residues" evidence="6">
    <location>
        <begin position="249"/>
        <end position="262"/>
    </location>
</feature>
<evidence type="ECO:0000256" key="3">
    <source>
        <dbReference type="ARBA" id="ARBA00023125"/>
    </source>
</evidence>
<reference evidence="8" key="1">
    <citation type="journal article" date="2021" name="Nat. Commun.">
        <title>Genomic analyses provide insights into spinach domestication and the genetic basis of agronomic traits.</title>
        <authorList>
            <person name="Cai X."/>
            <person name="Sun X."/>
            <person name="Xu C."/>
            <person name="Sun H."/>
            <person name="Wang X."/>
            <person name="Ge C."/>
            <person name="Zhang Z."/>
            <person name="Wang Q."/>
            <person name="Fei Z."/>
            <person name="Jiao C."/>
            <person name="Wang Q."/>
        </authorList>
    </citation>
    <scope>NUCLEOTIDE SEQUENCE [LARGE SCALE GENOMIC DNA]</scope>
    <source>
        <strain evidence="8">cv. Varoflay</strain>
    </source>
</reference>
<evidence type="ECO:0000313" key="9">
    <source>
        <dbReference type="RefSeq" id="XP_021845296.2"/>
    </source>
</evidence>
<dbReference type="PANTHER" id="PTHR31072:SF240">
    <property type="entry name" value="TRANSCRIPTION FACTOR TCP10"/>
    <property type="match status" value="1"/>
</dbReference>
<keyword evidence="8" id="KW-1185">Reference proteome</keyword>
<reference evidence="9" key="2">
    <citation type="submission" date="2025-08" db="UniProtKB">
        <authorList>
            <consortium name="RefSeq"/>
        </authorList>
    </citation>
    <scope>IDENTIFICATION</scope>
    <source>
        <tissue evidence="9">Leaf</tissue>
    </source>
</reference>
<evidence type="ECO:0000259" key="7">
    <source>
        <dbReference type="PROSITE" id="PS51369"/>
    </source>
</evidence>
<comment type="subcellular location">
    <subcellularLocation>
        <location evidence="1">Nucleus</location>
    </subcellularLocation>
</comment>
<evidence type="ECO:0000256" key="4">
    <source>
        <dbReference type="ARBA" id="ARBA00023163"/>
    </source>
</evidence>
<dbReference type="GeneID" id="110785159"/>
<organism evidence="8 9">
    <name type="scientific">Spinacia oleracea</name>
    <name type="common">Spinach</name>
    <dbReference type="NCBI Taxonomy" id="3562"/>
    <lineage>
        <taxon>Eukaryota</taxon>
        <taxon>Viridiplantae</taxon>
        <taxon>Streptophyta</taxon>
        <taxon>Embryophyta</taxon>
        <taxon>Tracheophyta</taxon>
        <taxon>Spermatophyta</taxon>
        <taxon>Magnoliopsida</taxon>
        <taxon>eudicotyledons</taxon>
        <taxon>Gunneridae</taxon>
        <taxon>Pentapetalae</taxon>
        <taxon>Caryophyllales</taxon>
        <taxon>Chenopodiaceae</taxon>
        <taxon>Chenopodioideae</taxon>
        <taxon>Anserineae</taxon>
        <taxon>Spinacia</taxon>
    </lineage>
</organism>
<keyword evidence="4" id="KW-0804">Transcription</keyword>
<proteinExistence type="predicted"/>
<evidence type="ECO:0000256" key="5">
    <source>
        <dbReference type="ARBA" id="ARBA00023242"/>
    </source>
</evidence>
<evidence type="ECO:0000256" key="2">
    <source>
        <dbReference type="ARBA" id="ARBA00023015"/>
    </source>
</evidence>
<dbReference type="RefSeq" id="XP_021845296.2">
    <property type="nucleotide sequence ID" value="XM_021989604.2"/>
</dbReference>
<name>A0A9R0I9W2_SPIOL</name>
<dbReference type="GO" id="GO:2000032">
    <property type="term" value="P:regulation of secondary shoot formation"/>
    <property type="evidence" value="ECO:0000318"/>
    <property type="project" value="GO_Central"/>
</dbReference>
<feature type="region of interest" description="Disordered" evidence="6">
    <location>
        <begin position="234"/>
        <end position="276"/>
    </location>
</feature>